<dbReference type="EMBL" id="CAACVS010000020">
    <property type="protein sequence ID" value="VEU34163.1"/>
    <property type="molecule type" value="Genomic_DNA"/>
</dbReference>
<proteinExistence type="predicted"/>
<reference evidence="1 2" key="1">
    <citation type="submission" date="2019-01" db="EMBL/GenBank/DDBJ databases">
        <authorList>
            <person name="Ferrante I. M."/>
        </authorList>
    </citation>
    <scope>NUCLEOTIDE SEQUENCE [LARGE SCALE GENOMIC DNA]</scope>
    <source>
        <strain evidence="1 2">B856</strain>
    </source>
</reference>
<protein>
    <submittedName>
        <fullName evidence="1">Uncharacterized protein</fullName>
    </submittedName>
</protein>
<organism evidence="1 2">
    <name type="scientific">Pseudo-nitzschia multistriata</name>
    <dbReference type="NCBI Taxonomy" id="183589"/>
    <lineage>
        <taxon>Eukaryota</taxon>
        <taxon>Sar</taxon>
        <taxon>Stramenopiles</taxon>
        <taxon>Ochrophyta</taxon>
        <taxon>Bacillariophyta</taxon>
        <taxon>Bacillariophyceae</taxon>
        <taxon>Bacillariophycidae</taxon>
        <taxon>Bacillariales</taxon>
        <taxon>Bacillariaceae</taxon>
        <taxon>Pseudo-nitzschia</taxon>
    </lineage>
</organism>
<dbReference type="AlphaFoldDB" id="A0A448YWJ1"/>
<keyword evidence="2" id="KW-1185">Reference proteome</keyword>
<accession>A0A448YWJ1</accession>
<evidence type="ECO:0000313" key="2">
    <source>
        <dbReference type="Proteomes" id="UP000291116"/>
    </source>
</evidence>
<evidence type="ECO:0000313" key="1">
    <source>
        <dbReference type="EMBL" id="VEU34163.1"/>
    </source>
</evidence>
<dbReference type="OrthoDB" id="47436at2759"/>
<sequence>MELHSLYHAADETDVRSVQSNHSQKSAVVDSMVGASKNCSSWVVGYCGMCTDYMDKQVQYEIMAQRFQETANNLKPTGTFDIQKAMASCHSNFDDIKATAARMFDEDSVVESIDLRQ</sequence>
<name>A0A448YWJ1_9STRA</name>
<dbReference type="Proteomes" id="UP000291116">
    <property type="component" value="Unassembled WGS sequence"/>
</dbReference>
<gene>
    <name evidence="1" type="ORF">PSNMU_V1.4_AUG-EV-PASAV3_0008590</name>
</gene>